<dbReference type="OrthoDB" id="6380398at2759"/>
<dbReference type="EMBL" id="LBMM01001437">
    <property type="protein sequence ID" value="KMQ96321.1"/>
    <property type="molecule type" value="Genomic_DNA"/>
</dbReference>
<organism evidence="2 3">
    <name type="scientific">Lasius niger</name>
    <name type="common">Black garden ant</name>
    <dbReference type="NCBI Taxonomy" id="67767"/>
    <lineage>
        <taxon>Eukaryota</taxon>
        <taxon>Metazoa</taxon>
        <taxon>Ecdysozoa</taxon>
        <taxon>Arthropoda</taxon>
        <taxon>Hexapoda</taxon>
        <taxon>Insecta</taxon>
        <taxon>Pterygota</taxon>
        <taxon>Neoptera</taxon>
        <taxon>Endopterygota</taxon>
        <taxon>Hymenoptera</taxon>
        <taxon>Apocrita</taxon>
        <taxon>Aculeata</taxon>
        <taxon>Formicoidea</taxon>
        <taxon>Formicidae</taxon>
        <taxon>Formicinae</taxon>
        <taxon>Lasius</taxon>
        <taxon>Lasius</taxon>
    </lineage>
</organism>
<sequence>MNSEEFFRVSPSLLVCLAKVSVIAGFIFIPDYCPEKDDGNWTCVAGLVGKNGYLEEAWDNVRMWHVSRNMIVFIVKGLSIAAIGTMLIIVVLGILGYIFGRYILRLRPISALPIGINEPIKLQQVYYSSKSLQPKFDT</sequence>
<dbReference type="PaxDb" id="67767-A0A0J7L109"/>
<comment type="caution">
    <text evidence="2">The sequence shown here is derived from an EMBL/GenBank/DDBJ whole genome shotgun (WGS) entry which is preliminary data.</text>
</comment>
<evidence type="ECO:0000313" key="3">
    <source>
        <dbReference type="Proteomes" id="UP000036403"/>
    </source>
</evidence>
<proteinExistence type="predicted"/>
<evidence type="ECO:0000313" key="2">
    <source>
        <dbReference type="EMBL" id="KMQ96321.1"/>
    </source>
</evidence>
<keyword evidence="3" id="KW-1185">Reference proteome</keyword>
<name>A0A0J7L109_LASNI</name>
<feature type="transmembrane region" description="Helical" evidence="1">
    <location>
        <begin position="70"/>
        <end position="99"/>
    </location>
</feature>
<protein>
    <submittedName>
        <fullName evidence="2">Sugar abc transporter permease</fullName>
    </submittedName>
</protein>
<keyword evidence="1" id="KW-0472">Membrane</keyword>
<dbReference type="Proteomes" id="UP000036403">
    <property type="component" value="Unassembled WGS sequence"/>
</dbReference>
<gene>
    <name evidence="2" type="ORF">RF55_3401</name>
</gene>
<dbReference type="AlphaFoldDB" id="A0A0J7L109"/>
<reference evidence="2 3" key="1">
    <citation type="submission" date="2015-04" db="EMBL/GenBank/DDBJ databases">
        <title>Lasius niger genome sequencing.</title>
        <authorList>
            <person name="Konorov E.A."/>
            <person name="Nikitin M.A."/>
            <person name="Kirill M.V."/>
            <person name="Chang P."/>
        </authorList>
    </citation>
    <scope>NUCLEOTIDE SEQUENCE [LARGE SCALE GENOMIC DNA]</scope>
    <source>
        <tissue evidence="2">Whole</tissue>
    </source>
</reference>
<evidence type="ECO:0000256" key="1">
    <source>
        <dbReference type="SAM" id="Phobius"/>
    </source>
</evidence>
<feature type="transmembrane region" description="Helical" evidence="1">
    <location>
        <begin position="12"/>
        <end position="29"/>
    </location>
</feature>
<accession>A0A0J7L109</accession>
<keyword evidence="1" id="KW-0812">Transmembrane</keyword>
<keyword evidence="1" id="KW-1133">Transmembrane helix</keyword>